<evidence type="ECO:0000256" key="3">
    <source>
        <dbReference type="ARBA" id="ARBA00022457"/>
    </source>
</evidence>
<evidence type="ECO:0000256" key="11">
    <source>
        <dbReference type="ARBA" id="ARBA00036904"/>
    </source>
</evidence>
<comment type="catalytic activity">
    <reaction evidence="10">
        <text>8-oxo-dGTP + H2O = 8-oxo-dGMP + diphosphate + H(+)</text>
        <dbReference type="Rhea" id="RHEA:31575"/>
        <dbReference type="ChEBI" id="CHEBI:15377"/>
        <dbReference type="ChEBI" id="CHEBI:15378"/>
        <dbReference type="ChEBI" id="CHEBI:33019"/>
        <dbReference type="ChEBI" id="CHEBI:63224"/>
        <dbReference type="ChEBI" id="CHEBI:77896"/>
        <dbReference type="EC" id="3.6.1.55"/>
    </reaction>
</comment>
<keyword evidence="9" id="KW-0234">DNA repair</keyword>
<name>A0A3M0AA46_9GAMM</name>
<dbReference type="InterPro" id="IPR020476">
    <property type="entry name" value="Nudix_hydrolase"/>
</dbReference>
<evidence type="ECO:0000256" key="14">
    <source>
        <dbReference type="ARBA" id="ARBA00041592"/>
    </source>
</evidence>
<evidence type="ECO:0000313" key="22">
    <source>
        <dbReference type="Proteomes" id="UP000267187"/>
    </source>
</evidence>
<dbReference type="Pfam" id="PF00293">
    <property type="entry name" value="NUDIX"/>
    <property type="match status" value="1"/>
</dbReference>
<dbReference type="EMBL" id="REFJ01000002">
    <property type="protein sequence ID" value="RMA81427.1"/>
    <property type="molecule type" value="Genomic_DNA"/>
</dbReference>
<evidence type="ECO:0000256" key="10">
    <source>
        <dbReference type="ARBA" id="ARBA00035861"/>
    </source>
</evidence>
<evidence type="ECO:0000256" key="6">
    <source>
        <dbReference type="ARBA" id="ARBA00022763"/>
    </source>
</evidence>
<evidence type="ECO:0000256" key="19">
    <source>
        <dbReference type="RuleBase" id="RU003476"/>
    </source>
</evidence>
<feature type="domain" description="Nudix hydrolase" evidence="20">
    <location>
        <begin position="1"/>
        <end position="130"/>
    </location>
</feature>
<reference evidence="21 22" key="1">
    <citation type="submission" date="2018-10" db="EMBL/GenBank/DDBJ databases">
        <title>Genomic Encyclopedia of Type Strains, Phase IV (KMG-IV): sequencing the most valuable type-strain genomes for metagenomic binning, comparative biology and taxonomic classification.</title>
        <authorList>
            <person name="Goeker M."/>
        </authorList>
    </citation>
    <scope>NUCLEOTIDE SEQUENCE [LARGE SCALE GENOMIC DNA]</scope>
    <source>
        <strain evidence="21 22">DSM 25080</strain>
    </source>
</reference>
<gene>
    <name evidence="21" type="ORF">DFR27_1247</name>
</gene>
<dbReference type="InterPro" id="IPR047127">
    <property type="entry name" value="MutT-like"/>
</dbReference>
<evidence type="ECO:0000256" key="12">
    <source>
        <dbReference type="ARBA" id="ARBA00038905"/>
    </source>
</evidence>
<dbReference type="SUPFAM" id="SSF55811">
    <property type="entry name" value="Nudix"/>
    <property type="match status" value="1"/>
</dbReference>
<keyword evidence="3" id="KW-0515">Mutator protein</keyword>
<keyword evidence="22" id="KW-1185">Reference proteome</keyword>
<dbReference type="AlphaFoldDB" id="A0A3M0AA46"/>
<evidence type="ECO:0000256" key="16">
    <source>
        <dbReference type="ARBA" id="ARBA00042798"/>
    </source>
</evidence>
<feature type="binding site" evidence="17">
    <location>
        <position position="21"/>
    </location>
    <ligand>
        <name>8-oxo-dGTP</name>
        <dbReference type="ChEBI" id="CHEBI:77896"/>
    </ligand>
</feature>
<evidence type="ECO:0000256" key="2">
    <source>
        <dbReference type="ARBA" id="ARBA00005582"/>
    </source>
</evidence>
<comment type="similarity">
    <text evidence="2 19">Belongs to the Nudix hydrolase family.</text>
</comment>
<evidence type="ECO:0000256" key="5">
    <source>
        <dbReference type="ARBA" id="ARBA00022723"/>
    </source>
</evidence>
<evidence type="ECO:0000256" key="18">
    <source>
        <dbReference type="PIRSR" id="PIRSR603561-2"/>
    </source>
</evidence>
<feature type="binding site" evidence="18">
    <location>
        <position position="55"/>
    </location>
    <ligand>
        <name>Mg(2+)</name>
        <dbReference type="ChEBI" id="CHEBI:18420"/>
    </ligand>
</feature>
<dbReference type="NCBIfam" id="TIGR00586">
    <property type="entry name" value="mutt"/>
    <property type="match status" value="1"/>
</dbReference>
<dbReference type="GO" id="GO:0046872">
    <property type="term" value="F:metal ion binding"/>
    <property type="evidence" value="ECO:0007669"/>
    <property type="project" value="UniProtKB-KW"/>
</dbReference>
<evidence type="ECO:0000256" key="9">
    <source>
        <dbReference type="ARBA" id="ARBA00023204"/>
    </source>
</evidence>
<protein>
    <recommendedName>
        <fullName evidence="13">8-oxo-dGTP diphosphatase</fullName>
        <ecNumber evidence="12">3.6.1.55</ecNumber>
    </recommendedName>
    <alternativeName>
        <fullName evidence="16">7,8-dihydro-8-oxoguanine-triphosphatase</fullName>
    </alternativeName>
    <alternativeName>
        <fullName evidence="15">Mutator protein MutT</fullName>
    </alternativeName>
    <alternativeName>
        <fullName evidence="14">dGTP pyrophosphohydrolase</fullName>
    </alternativeName>
</protein>
<dbReference type="PROSITE" id="PS51462">
    <property type="entry name" value="NUDIX"/>
    <property type="match status" value="1"/>
</dbReference>
<keyword evidence="6" id="KW-0227">DNA damage</keyword>
<dbReference type="PANTHER" id="PTHR47707:SF1">
    <property type="entry name" value="NUDIX HYDROLASE FAMILY PROTEIN"/>
    <property type="match status" value="1"/>
</dbReference>
<evidence type="ECO:0000256" key="13">
    <source>
        <dbReference type="ARBA" id="ARBA00040794"/>
    </source>
</evidence>
<dbReference type="InterPro" id="IPR000086">
    <property type="entry name" value="NUDIX_hydrolase_dom"/>
</dbReference>
<organism evidence="21 22">
    <name type="scientific">Umboniibacter marinipuniceus</name>
    <dbReference type="NCBI Taxonomy" id="569599"/>
    <lineage>
        <taxon>Bacteria</taxon>
        <taxon>Pseudomonadati</taxon>
        <taxon>Pseudomonadota</taxon>
        <taxon>Gammaproteobacteria</taxon>
        <taxon>Cellvibrionales</taxon>
        <taxon>Cellvibrionaceae</taxon>
        <taxon>Umboniibacter</taxon>
    </lineage>
</organism>
<comment type="cofactor">
    <cofactor evidence="1 18">
        <name>Mg(2+)</name>
        <dbReference type="ChEBI" id="CHEBI:18420"/>
    </cofactor>
</comment>
<sequence length="141" mass="15686">MPLHIAIGLVLCGSKILIAQRSIDKHQGGKWEFPGGKVETGETALQAVVRELAEEVGLALEEAQAEFVGELNYQYPELSIRFSLFAFKVSTQCAIAREGQLIDWVEVTQLDSLTFPAANREMIERLNHFLGLGEYHVARCL</sequence>
<dbReference type="InterPro" id="IPR003561">
    <property type="entry name" value="Mutator_MutT"/>
</dbReference>
<evidence type="ECO:0000259" key="20">
    <source>
        <dbReference type="PROSITE" id="PS51462"/>
    </source>
</evidence>
<dbReference type="Proteomes" id="UP000267187">
    <property type="component" value="Unassembled WGS sequence"/>
</dbReference>
<comment type="catalytic activity">
    <reaction evidence="11">
        <text>8-oxo-GTP + H2O = 8-oxo-GMP + diphosphate + H(+)</text>
        <dbReference type="Rhea" id="RHEA:67616"/>
        <dbReference type="ChEBI" id="CHEBI:15377"/>
        <dbReference type="ChEBI" id="CHEBI:15378"/>
        <dbReference type="ChEBI" id="CHEBI:33019"/>
        <dbReference type="ChEBI" id="CHEBI:143553"/>
        <dbReference type="ChEBI" id="CHEBI:145694"/>
    </reaction>
</comment>
<keyword evidence="7 19" id="KW-0378">Hydrolase</keyword>
<evidence type="ECO:0000256" key="7">
    <source>
        <dbReference type="ARBA" id="ARBA00022801"/>
    </source>
</evidence>
<dbReference type="PRINTS" id="PR00502">
    <property type="entry name" value="NUDIXFAMILY"/>
</dbReference>
<evidence type="ECO:0000256" key="8">
    <source>
        <dbReference type="ARBA" id="ARBA00022842"/>
    </source>
</evidence>
<keyword evidence="4" id="KW-0235">DNA replication</keyword>
<dbReference type="GO" id="GO:0044715">
    <property type="term" value="F:8-oxo-dGDP phosphatase activity"/>
    <property type="evidence" value="ECO:0007669"/>
    <property type="project" value="TreeGrafter"/>
</dbReference>
<dbReference type="GO" id="GO:0044716">
    <property type="term" value="F:8-oxo-GDP phosphatase activity"/>
    <property type="evidence" value="ECO:0007669"/>
    <property type="project" value="TreeGrafter"/>
</dbReference>
<dbReference type="GO" id="GO:0035539">
    <property type="term" value="F:8-oxo-7,8-dihydrodeoxyguanosine triphosphate pyrophosphatase activity"/>
    <property type="evidence" value="ECO:0007669"/>
    <property type="project" value="UniProtKB-EC"/>
</dbReference>
<proteinExistence type="inferred from homology"/>
<feature type="binding site" evidence="18">
    <location>
        <position position="35"/>
    </location>
    <ligand>
        <name>Mg(2+)</name>
        <dbReference type="ChEBI" id="CHEBI:18420"/>
    </ligand>
</feature>
<dbReference type="Gene3D" id="3.90.79.10">
    <property type="entry name" value="Nucleoside Triphosphate Pyrophosphohydrolase"/>
    <property type="match status" value="1"/>
</dbReference>
<dbReference type="GO" id="GO:0006260">
    <property type="term" value="P:DNA replication"/>
    <property type="evidence" value="ECO:0007669"/>
    <property type="project" value="UniProtKB-KW"/>
</dbReference>
<evidence type="ECO:0000256" key="1">
    <source>
        <dbReference type="ARBA" id="ARBA00001946"/>
    </source>
</evidence>
<dbReference type="CDD" id="cd03425">
    <property type="entry name" value="NUDIX_MutT_NudA_like"/>
    <property type="match status" value="1"/>
</dbReference>
<dbReference type="EC" id="3.6.1.55" evidence="12"/>
<dbReference type="PROSITE" id="PS00893">
    <property type="entry name" value="NUDIX_BOX"/>
    <property type="match status" value="1"/>
</dbReference>
<dbReference type="GO" id="GO:0006281">
    <property type="term" value="P:DNA repair"/>
    <property type="evidence" value="ECO:0007669"/>
    <property type="project" value="UniProtKB-KW"/>
</dbReference>
<accession>A0A3M0AA46</accession>
<keyword evidence="8 18" id="KW-0460">Magnesium</keyword>
<comment type="caution">
    <text evidence="21">The sequence shown here is derived from an EMBL/GenBank/DDBJ whole genome shotgun (WGS) entry which is preliminary data.</text>
</comment>
<evidence type="ECO:0000313" key="21">
    <source>
        <dbReference type="EMBL" id="RMA81427.1"/>
    </source>
</evidence>
<feature type="binding site" evidence="17">
    <location>
        <begin position="32"/>
        <end position="35"/>
    </location>
    <ligand>
        <name>8-oxo-dGTP</name>
        <dbReference type="ChEBI" id="CHEBI:77896"/>
    </ligand>
</feature>
<feature type="binding site" evidence="17">
    <location>
        <position position="26"/>
    </location>
    <ligand>
        <name>8-oxo-dGTP</name>
        <dbReference type="ChEBI" id="CHEBI:77896"/>
    </ligand>
</feature>
<dbReference type="GO" id="GO:0008413">
    <property type="term" value="F:8-oxo-7,8-dihydroguanosine triphosphate pyrophosphatase activity"/>
    <property type="evidence" value="ECO:0007669"/>
    <property type="project" value="InterPro"/>
</dbReference>
<dbReference type="PANTHER" id="PTHR47707">
    <property type="entry name" value="8-OXO-DGTP DIPHOSPHATASE"/>
    <property type="match status" value="1"/>
</dbReference>
<feature type="binding site" evidence="17">
    <location>
        <position position="119"/>
    </location>
    <ligand>
        <name>8-oxo-dGTP</name>
        <dbReference type="ChEBI" id="CHEBI:77896"/>
    </ligand>
</feature>
<evidence type="ECO:0000256" key="4">
    <source>
        <dbReference type="ARBA" id="ARBA00022705"/>
    </source>
</evidence>
<dbReference type="InterPro" id="IPR020084">
    <property type="entry name" value="NUDIX_hydrolase_CS"/>
</dbReference>
<keyword evidence="5 18" id="KW-0479">Metal-binding</keyword>
<evidence type="ECO:0000256" key="17">
    <source>
        <dbReference type="PIRSR" id="PIRSR603561-1"/>
    </source>
</evidence>
<dbReference type="InterPro" id="IPR015797">
    <property type="entry name" value="NUDIX_hydrolase-like_dom_sf"/>
</dbReference>
<evidence type="ECO:0000256" key="15">
    <source>
        <dbReference type="ARBA" id="ARBA00041979"/>
    </source>
</evidence>
<dbReference type="RefSeq" id="WP_170150797.1">
    <property type="nucleotide sequence ID" value="NZ_REFJ01000002.1"/>
</dbReference>